<dbReference type="PANTHER" id="PTHR15599">
    <property type="entry name" value="RTDR1"/>
    <property type="match status" value="1"/>
</dbReference>
<name>A0A4Y7QAQ4_9AGAM</name>
<organism evidence="2 3">
    <name type="scientific">Rickenella mellea</name>
    <dbReference type="NCBI Taxonomy" id="50990"/>
    <lineage>
        <taxon>Eukaryota</taxon>
        <taxon>Fungi</taxon>
        <taxon>Dikarya</taxon>
        <taxon>Basidiomycota</taxon>
        <taxon>Agaricomycotina</taxon>
        <taxon>Agaricomycetes</taxon>
        <taxon>Hymenochaetales</taxon>
        <taxon>Rickenellaceae</taxon>
        <taxon>Rickenella</taxon>
    </lineage>
</organism>
<dbReference type="PROSITE" id="PS50176">
    <property type="entry name" value="ARM_REPEAT"/>
    <property type="match status" value="6"/>
</dbReference>
<dbReference type="OrthoDB" id="26149at2759"/>
<dbReference type="Gene3D" id="2.80.10.50">
    <property type="match status" value="1"/>
</dbReference>
<dbReference type="SMART" id="SM00185">
    <property type="entry name" value="ARM"/>
    <property type="match status" value="14"/>
</dbReference>
<dbReference type="SMART" id="SM00567">
    <property type="entry name" value="EZ_HEAT"/>
    <property type="match status" value="4"/>
</dbReference>
<dbReference type="Proteomes" id="UP000294933">
    <property type="component" value="Unassembled WGS sequence"/>
</dbReference>
<feature type="repeat" description="ARM" evidence="1">
    <location>
        <begin position="1011"/>
        <end position="1045"/>
    </location>
</feature>
<feature type="repeat" description="ARM" evidence="1">
    <location>
        <begin position="400"/>
        <end position="428"/>
    </location>
</feature>
<dbReference type="InterPro" id="IPR035992">
    <property type="entry name" value="Ricin_B-like_lectins"/>
</dbReference>
<feature type="repeat" description="ARM" evidence="1">
    <location>
        <begin position="890"/>
        <end position="918"/>
    </location>
</feature>
<dbReference type="SUPFAM" id="SSF50370">
    <property type="entry name" value="Ricin B-like lectins"/>
    <property type="match status" value="1"/>
</dbReference>
<keyword evidence="3" id="KW-1185">Reference proteome</keyword>
<dbReference type="STRING" id="50990.A0A4Y7QAQ4"/>
<dbReference type="InterPro" id="IPR042856">
    <property type="entry name" value="RSP14"/>
</dbReference>
<dbReference type="EMBL" id="ML170166">
    <property type="protein sequence ID" value="TDL24525.1"/>
    <property type="molecule type" value="Genomic_DNA"/>
</dbReference>
<dbReference type="InterPro" id="IPR000225">
    <property type="entry name" value="Armadillo"/>
</dbReference>
<feature type="repeat" description="ARM" evidence="1">
    <location>
        <begin position="972"/>
        <end position="1012"/>
    </location>
</feature>
<dbReference type="InterPro" id="IPR004155">
    <property type="entry name" value="PBS_lyase_HEAT"/>
</dbReference>
<reference evidence="2 3" key="1">
    <citation type="submission" date="2018-06" db="EMBL/GenBank/DDBJ databases">
        <title>A transcriptomic atlas of mushroom development highlights an independent origin of complex multicellularity.</title>
        <authorList>
            <consortium name="DOE Joint Genome Institute"/>
            <person name="Krizsan K."/>
            <person name="Almasi E."/>
            <person name="Merenyi Z."/>
            <person name="Sahu N."/>
            <person name="Viragh M."/>
            <person name="Koszo T."/>
            <person name="Mondo S."/>
            <person name="Kiss B."/>
            <person name="Balint B."/>
            <person name="Kues U."/>
            <person name="Barry K."/>
            <person name="Hegedus J.C."/>
            <person name="Henrissat B."/>
            <person name="Johnson J."/>
            <person name="Lipzen A."/>
            <person name="Ohm R."/>
            <person name="Nagy I."/>
            <person name="Pangilinan J."/>
            <person name="Yan J."/>
            <person name="Xiong Y."/>
            <person name="Grigoriev I.V."/>
            <person name="Hibbett D.S."/>
            <person name="Nagy L.G."/>
        </authorList>
    </citation>
    <scope>NUCLEOTIDE SEQUENCE [LARGE SCALE GENOMIC DNA]</scope>
    <source>
        <strain evidence="2 3">SZMC22713</strain>
    </source>
</reference>
<accession>A0A4Y7QAQ4</accession>
<dbReference type="InterPro" id="IPR016024">
    <property type="entry name" value="ARM-type_fold"/>
</dbReference>
<evidence type="ECO:0000313" key="2">
    <source>
        <dbReference type="EMBL" id="TDL24525.1"/>
    </source>
</evidence>
<dbReference type="Pfam" id="PF13646">
    <property type="entry name" value="HEAT_2"/>
    <property type="match status" value="1"/>
</dbReference>
<protein>
    <submittedName>
        <fullName evidence="2">ARM repeat-containing protein</fullName>
    </submittedName>
</protein>
<dbReference type="SUPFAM" id="SSF48371">
    <property type="entry name" value="ARM repeat"/>
    <property type="match status" value="2"/>
</dbReference>
<proteinExistence type="predicted"/>
<sequence length="1086" mass="116927">MVKASYRIANAKTHNFAILAENITDSCLAAGDGSPKAAGSIWEITQLPNYRYKIKSQDHGLHAAVERGAGRSGETLCVVGKDADELWDIGPVGPNEYHISNGDNKYWGLDVNDIGTPLTLMKYNNDRKIVWRFTPVTDVPVVSASDHSIEALNPTTTQDILALLNSVHHEVQIFAAENLKLKIRESGYTATIGRDDLLPVLRLLRSDNPVVRATAAGVIESIADYVPEMIDMLEKDAIPALVPFLRSDNIVVMKSGARALHKINQRAEAFAAAVDTHAIPCLLTVLSTPNVGVPALIDTCEVLKFFTTPERAQNNATLANAIPALLRHLSSTDYRLQNLVADILNTITEHWDKRTFAVRATVVPQLVTLLTSSDNSEVLVATCGALRFVDWSVRAARRENLIPALVRLLTSDKDLVQWAAATAMRNVTTKSVQWKRNVDVEHIPKLLALITNSDDYDIVVACCIAVLHIHPNSGQPAGGTEQFDQLIAILATNRLLNSPDRDVQKSALTALKYLSGTENAHSVFTDMKVMTRLVRHLSSSDVVVVKAVCGILTNCSVNVEQSRIAAWKSNALPALIRLLDDARVQVDAEEALENIILYDPAKDAAAKLLRSVNSPLLSGLRVYGVAHGDSQDSNVRNVHQASEARKIDNRAIVELVRSGSADVQKEVGEALPTLLQHSGGEIVLRTDDIPGLVRLAGSVNPDIQCAACEELVNVMLDSEDAQIAALKANVLPLVTRLLAQDNIDVQNKALKVVAQITHHIEADTAVNLVPSLTRLLDLENFEIQRRTVGVFAIIADQPQVQVNALDSGVLQSLVRLLKSTDVEIQQNTVTSLWKIARHPPVAAAILETDAIPSLVQSLGSDDIVVREKAAAALQNICRYPPAASSALASKALPALVRLLVSSEVVVQEKAAGALQNIAGYLPAAAAALEAKAIPALVQLLATDNSQLLRNATGALWRITEHPPAKAAALESNAITALVPLLALESVQQTAAAALWNIAEHPPAQAVALSSGAIPALVHLLNSDNINVQKNAAGALWRISEDPQAKPAARAAIPGLQRLLASRDVQVSTIAKSALNNVKKSGRFFFL</sequence>
<feature type="repeat" description="ARM" evidence="1">
    <location>
        <begin position="808"/>
        <end position="850"/>
    </location>
</feature>
<evidence type="ECO:0000313" key="3">
    <source>
        <dbReference type="Proteomes" id="UP000294933"/>
    </source>
</evidence>
<dbReference type="VEuPathDB" id="FungiDB:BD410DRAFT_786036"/>
<dbReference type="AlphaFoldDB" id="A0A4Y7QAQ4"/>
<dbReference type="Gene3D" id="1.25.10.10">
    <property type="entry name" value="Leucine-rich Repeat Variant"/>
    <property type="match status" value="5"/>
</dbReference>
<dbReference type="InterPro" id="IPR011989">
    <property type="entry name" value="ARM-like"/>
</dbReference>
<evidence type="ECO:0000256" key="1">
    <source>
        <dbReference type="PROSITE-ProRule" id="PRU00259"/>
    </source>
</evidence>
<dbReference type="Pfam" id="PF00514">
    <property type="entry name" value="Arm"/>
    <property type="match status" value="3"/>
</dbReference>
<dbReference type="PANTHER" id="PTHR15599:SF1">
    <property type="entry name" value="RADIAL SPOKE HEAD 14 HOMOLOG"/>
    <property type="match status" value="1"/>
</dbReference>
<feature type="repeat" description="ARM" evidence="1">
    <location>
        <begin position="931"/>
        <end position="973"/>
    </location>
</feature>
<gene>
    <name evidence="2" type="ORF">BD410DRAFT_786036</name>
</gene>